<dbReference type="GO" id="GO:0047756">
    <property type="term" value="F:chondroitin 4-sulfotransferase activity"/>
    <property type="evidence" value="ECO:0007669"/>
    <property type="project" value="InterPro"/>
</dbReference>
<keyword evidence="3" id="KW-1185">Reference proteome</keyword>
<feature type="signal peptide" evidence="1">
    <location>
        <begin position="1"/>
        <end position="18"/>
    </location>
</feature>
<reference evidence="2" key="1">
    <citation type="submission" date="2023-06" db="EMBL/GenBank/DDBJ databases">
        <authorList>
            <person name="Delattre M."/>
        </authorList>
    </citation>
    <scope>NUCLEOTIDE SEQUENCE</scope>
    <source>
        <strain evidence="2">AF72</strain>
    </source>
</reference>
<accession>A0AA36DHQ8</accession>
<evidence type="ECO:0000313" key="2">
    <source>
        <dbReference type="EMBL" id="CAJ0587875.1"/>
    </source>
</evidence>
<name>A0AA36DHQ8_9BILA</name>
<dbReference type="EMBL" id="CATQJA010002710">
    <property type="protein sequence ID" value="CAJ0587875.1"/>
    <property type="molecule type" value="Genomic_DNA"/>
</dbReference>
<organism evidence="2 3">
    <name type="scientific">Mesorhabditis spiculigera</name>
    <dbReference type="NCBI Taxonomy" id="96644"/>
    <lineage>
        <taxon>Eukaryota</taxon>
        <taxon>Metazoa</taxon>
        <taxon>Ecdysozoa</taxon>
        <taxon>Nematoda</taxon>
        <taxon>Chromadorea</taxon>
        <taxon>Rhabditida</taxon>
        <taxon>Rhabditina</taxon>
        <taxon>Rhabditomorpha</taxon>
        <taxon>Rhabditoidea</taxon>
        <taxon>Rhabditidae</taxon>
        <taxon>Mesorhabditinae</taxon>
        <taxon>Mesorhabditis</taxon>
    </lineage>
</organism>
<dbReference type="PANTHER" id="PTHR22900:SF5">
    <property type="entry name" value="PROTEIN CBG14245"/>
    <property type="match status" value="1"/>
</dbReference>
<dbReference type="InterPro" id="IPR007669">
    <property type="entry name" value="Chst-1-like"/>
</dbReference>
<dbReference type="GO" id="GO:0016020">
    <property type="term" value="C:membrane"/>
    <property type="evidence" value="ECO:0007669"/>
    <property type="project" value="InterPro"/>
</dbReference>
<sequence length="332" mass="39518">MLLHWLALLLAFSIPLYSKIPRHPRNWHLKHQQHPKNWNTKSQPHPKNWNIKHHQQQLRRQRRAPHWDIIKPHGGHIRLTPIPIKKERFCDRIQIGNLVFSNVAKSMSRQMRRIFCELNFRKRGWKVDANTFIISEKNRPACIVRARRFLRGNWWKPKNKRIILWRDPVDRFVSMYGHLCHGLQICGKAAESVHTAAKSFYKILKDGKYPAGVKDRANLRHHIVPTTWYCGIGEEPKKYIPIEYTLDSKKMISRLRPHFRHSGISGKWIDTALSRLLTTNNNKYRKLPEFAGIREGWMRDVFSNRTTMSYIIAAYYYDYRLFGKPLPKLPPK</sequence>
<dbReference type="GO" id="GO:0050650">
    <property type="term" value="P:chondroitin sulfate proteoglycan biosynthetic process"/>
    <property type="evidence" value="ECO:0007669"/>
    <property type="project" value="InterPro"/>
</dbReference>
<comment type="caution">
    <text evidence="2">The sequence shown here is derived from an EMBL/GenBank/DDBJ whole genome shotgun (WGS) entry which is preliminary data.</text>
</comment>
<keyword evidence="1" id="KW-0732">Signal</keyword>
<gene>
    <name evidence="2" type="ORF">MSPICULIGERA_LOCUS25828</name>
</gene>
<feature type="chain" id="PRO_5041275581" description="Sulfotransferase domain-containing protein" evidence="1">
    <location>
        <begin position="19"/>
        <end position="332"/>
    </location>
</feature>
<evidence type="ECO:0000256" key="1">
    <source>
        <dbReference type="SAM" id="SignalP"/>
    </source>
</evidence>
<dbReference type="Pfam" id="PF03567">
    <property type="entry name" value="Sulfotransfer_2"/>
    <property type="match status" value="1"/>
</dbReference>
<dbReference type="AlphaFoldDB" id="A0AA36DHQ8"/>
<evidence type="ECO:0008006" key="4">
    <source>
        <dbReference type="Google" id="ProtNLM"/>
    </source>
</evidence>
<dbReference type="GO" id="GO:1902884">
    <property type="term" value="P:positive regulation of response to oxidative stress"/>
    <property type="evidence" value="ECO:0007669"/>
    <property type="project" value="InterPro"/>
</dbReference>
<dbReference type="InterPro" id="IPR005331">
    <property type="entry name" value="Sulfotransferase"/>
</dbReference>
<protein>
    <recommendedName>
        <fullName evidence="4">Sulfotransferase domain-containing protein</fullName>
    </recommendedName>
</protein>
<evidence type="ECO:0000313" key="3">
    <source>
        <dbReference type="Proteomes" id="UP001177023"/>
    </source>
</evidence>
<dbReference type="InterPro" id="IPR027417">
    <property type="entry name" value="P-loop_NTPase"/>
</dbReference>
<proteinExistence type="predicted"/>
<dbReference type="SUPFAM" id="SSF52540">
    <property type="entry name" value="P-loop containing nucleoside triphosphate hydrolases"/>
    <property type="match status" value="1"/>
</dbReference>
<dbReference type="Proteomes" id="UP001177023">
    <property type="component" value="Unassembled WGS sequence"/>
</dbReference>
<dbReference type="PANTHER" id="PTHR22900">
    <property type="entry name" value="PROTEIN CBG14245-RELATED"/>
    <property type="match status" value="1"/>
</dbReference>
<feature type="non-terminal residue" evidence="2">
    <location>
        <position position="1"/>
    </location>
</feature>